<name>A0A1G2LBP4_9BACT</name>
<dbReference type="AlphaFoldDB" id="A0A1G2LBP4"/>
<dbReference type="SUPFAM" id="SSF51658">
    <property type="entry name" value="Xylose isomerase-like"/>
    <property type="match status" value="1"/>
</dbReference>
<proteinExistence type="predicted"/>
<organism evidence="1 2">
    <name type="scientific">Candidatus Sungbacteria bacterium RIFCSPLOWO2_01_FULL_60_25</name>
    <dbReference type="NCBI Taxonomy" id="1802281"/>
    <lineage>
        <taxon>Bacteria</taxon>
        <taxon>Candidatus Sungiibacteriota</taxon>
    </lineage>
</organism>
<accession>A0A1G2LBP4</accession>
<evidence type="ECO:0000313" key="1">
    <source>
        <dbReference type="EMBL" id="OHA09037.1"/>
    </source>
</evidence>
<dbReference type="EMBL" id="MHQT01000031">
    <property type="protein sequence ID" value="OHA09037.1"/>
    <property type="molecule type" value="Genomic_DNA"/>
</dbReference>
<dbReference type="Proteomes" id="UP000178977">
    <property type="component" value="Unassembled WGS sequence"/>
</dbReference>
<evidence type="ECO:0000313" key="2">
    <source>
        <dbReference type="Proteomes" id="UP000178977"/>
    </source>
</evidence>
<dbReference type="STRING" id="1802281.A3A44_00565"/>
<dbReference type="InterPro" id="IPR036237">
    <property type="entry name" value="Xyl_isomerase-like_sf"/>
</dbReference>
<gene>
    <name evidence="1" type="ORF">A3A44_00565</name>
</gene>
<protein>
    <recommendedName>
        <fullName evidence="3">Xylose isomerase-like TIM barrel domain-containing protein</fullName>
    </recommendedName>
</protein>
<evidence type="ECO:0008006" key="3">
    <source>
        <dbReference type="Google" id="ProtNLM"/>
    </source>
</evidence>
<reference evidence="1 2" key="1">
    <citation type="journal article" date="2016" name="Nat. Commun.">
        <title>Thousands of microbial genomes shed light on interconnected biogeochemical processes in an aquifer system.</title>
        <authorList>
            <person name="Anantharaman K."/>
            <person name="Brown C.T."/>
            <person name="Hug L.A."/>
            <person name="Sharon I."/>
            <person name="Castelle C.J."/>
            <person name="Probst A.J."/>
            <person name="Thomas B.C."/>
            <person name="Singh A."/>
            <person name="Wilkins M.J."/>
            <person name="Karaoz U."/>
            <person name="Brodie E.L."/>
            <person name="Williams K.H."/>
            <person name="Hubbard S.S."/>
            <person name="Banfield J.F."/>
        </authorList>
    </citation>
    <scope>NUCLEOTIDE SEQUENCE [LARGE SCALE GENOMIC DNA]</scope>
</reference>
<comment type="caution">
    <text evidence="1">The sequence shown here is derived from an EMBL/GenBank/DDBJ whole genome shotgun (WGS) entry which is preliminary data.</text>
</comment>
<sequence length="331" mass="36700">MEDLETSLGFVSLLNSGRGKVGLMLVIRGGKRGLRGEAKERQYAHIAALAERHGALPMIVMVSNLPLADLDFYHAPEQSVEHVRSAIDFAAGLPGRSGTIVTFHLNTLLTPAEWRAAGASPEDRFVFFQNYFARAITPALEEVARYAAAKRIPVKVETTPVPEFGDRPRDGTLRELGNPYPLYSGRGFWELRDIGLGIALDLSHTRTLYRAASLNWGERPECHEIYKGVFPEDLERLCGKGLRDEVMALAPGDVVHLNDGRGLFDPTRSVGHEEGVPLGQGDIENLPELIRGMMTRELHVVFEINETDYAARPHLKRSIDFFESTMRGKGA</sequence>
<dbReference type="Gene3D" id="3.20.20.150">
    <property type="entry name" value="Divalent-metal-dependent TIM barrel enzymes"/>
    <property type="match status" value="1"/>
</dbReference>